<reference evidence="3" key="1">
    <citation type="journal article" date="2005" name="Nature">
        <title>The map-based sequence of the rice genome.</title>
        <authorList>
            <consortium name="International rice genome sequencing project (IRGSP)"/>
            <person name="Matsumoto T."/>
            <person name="Wu J."/>
            <person name="Kanamori H."/>
            <person name="Katayose Y."/>
            <person name="Fujisawa M."/>
            <person name="Namiki N."/>
            <person name="Mizuno H."/>
            <person name="Yamamoto K."/>
            <person name="Antonio B.A."/>
            <person name="Baba T."/>
            <person name="Sakata K."/>
            <person name="Nagamura Y."/>
            <person name="Aoki H."/>
            <person name="Arikawa K."/>
            <person name="Arita K."/>
            <person name="Bito T."/>
            <person name="Chiden Y."/>
            <person name="Fujitsuka N."/>
            <person name="Fukunaka R."/>
            <person name="Hamada M."/>
            <person name="Harada C."/>
            <person name="Hayashi A."/>
            <person name="Hijishita S."/>
            <person name="Honda M."/>
            <person name="Hosokawa S."/>
            <person name="Ichikawa Y."/>
            <person name="Idonuma A."/>
            <person name="Iijima M."/>
            <person name="Ikeda M."/>
            <person name="Ikeno M."/>
            <person name="Ito K."/>
            <person name="Ito S."/>
            <person name="Ito T."/>
            <person name="Ito Y."/>
            <person name="Ito Y."/>
            <person name="Iwabuchi A."/>
            <person name="Kamiya K."/>
            <person name="Karasawa W."/>
            <person name="Kurita K."/>
            <person name="Katagiri S."/>
            <person name="Kikuta A."/>
            <person name="Kobayashi H."/>
            <person name="Kobayashi N."/>
            <person name="Machita K."/>
            <person name="Maehara T."/>
            <person name="Masukawa M."/>
            <person name="Mizubayashi T."/>
            <person name="Mukai Y."/>
            <person name="Nagasaki H."/>
            <person name="Nagata Y."/>
            <person name="Naito S."/>
            <person name="Nakashima M."/>
            <person name="Nakama Y."/>
            <person name="Nakamichi Y."/>
            <person name="Nakamura M."/>
            <person name="Meguro A."/>
            <person name="Negishi M."/>
            <person name="Ohta I."/>
            <person name="Ohta T."/>
            <person name="Okamoto M."/>
            <person name="Ono N."/>
            <person name="Saji S."/>
            <person name="Sakaguchi M."/>
            <person name="Sakai K."/>
            <person name="Shibata M."/>
            <person name="Shimokawa T."/>
            <person name="Song J."/>
            <person name="Takazaki Y."/>
            <person name="Terasawa K."/>
            <person name="Tsugane M."/>
            <person name="Tsuji K."/>
            <person name="Ueda S."/>
            <person name="Waki K."/>
            <person name="Yamagata H."/>
            <person name="Yamamoto M."/>
            <person name="Yamamoto S."/>
            <person name="Yamane H."/>
            <person name="Yoshiki S."/>
            <person name="Yoshihara R."/>
            <person name="Yukawa K."/>
            <person name="Zhong H."/>
            <person name="Yano M."/>
            <person name="Yuan Q."/>
            <person name="Ouyang S."/>
            <person name="Liu J."/>
            <person name="Jones K.M."/>
            <person name="Gansberger K."/>
            <person name="Moffat K."/>
            <person name="Hill J."/>
            <person name="Bera J."/>
            <person name="Fadrosh D."/>
            <person name="Jin S."/>
            <person name="Johri S."/>
            <person name="Kim M."/>
            <person name="Overton L."/>
            <person name="Reardon M."/>
            <person name="Tsitrin T."/>
            <person name="Vuong H."/>
            <person name="Weaver B."/>
            <person name="Ciecko A."/>
            <person name="Tallon L."/>
            <person name="Jackson J."/>
            <person name="Pai G."/>
            <person name="Aken S.V."/>
            <person name="Utterback T."/>
            <person name="Reidmuller S."/>
            <person name="Feldblyum T."/>
            <person name="Hsiao J."/>
            <person name="Zismann V."/>
            <person name="Iobst S."/>
            <person name="de Vazeille A.R."/>
            <person name="Buell C.R."/>
            <person name="Ying K."/>
            <person name="Li Y."/>
            <person name="Lu T."/>
            <person name="Huang Y."/>
            <person name="Zhao Q."/>
            <person name="Feng Q."/>
            <person name="Zhang L."/>
            <person name="Zhu J."/>
            <person name="Weng Q."/>
            <person name="Mu J."/>
            <person name="Lu Y."/>
            <person name="Fan D."/>
            <person name="Liu Y."/>
            <person name="Guan J."/>
            <person name="Zhang Y."/>
            <person name="Yu S."/>
            <person name="Liu X."/>
            <person name="Zhang Y."/>
            <person name="Hong G."/>
            <person name="Han B."/>
            <person name="Choisne N."/>
            <person name="Demange N."/>
            <person name="Orjeda G."/>
            <person name="Samain S."/>
            <person name="Cattolico L."/>
            <person name="Pelletier E."/>
            <person name="Couloux A."/>
            <person name="Segurens B."/>
            <person name="Wincker P."/>
            <person name="D'Hont A."/>
            <person name="Scarpelli C."/>
            <person name="Weissenbach J."/>
            <person name="Salanoubat M."/>
            <person name="Quetier F."/>
            <person name="Yu Y."/>
            <person name="Kim H.R."/>
            <person name="Rambo T."/>
            <person name="Currie J."/>
            <person name="Collura K."/>
            <person name="Luo M."/>
            <person name="Yang T."/>
            <person name="Ammiraju J.S.S."/>
            <person name="Engler F."/>
            <person name="Soderlund C."/>
            <person name="Wing R.A."/>
            <person name="Palmer L.E."/>
            <person name="de la Bastide M."/>
            <person name="Spiegel L."/>
            <person name="Nascimento L."/>
            <person name="Zutavern T."/>
            <person name="O'Shaughnessy A."/>
            <person name="Dike S."/>
            <person name="Dedhia N."/>
            <person name="Preston R."/>
            <person name="Balija V."/>
            <person name="McCombie W.R."/>
            <person name="Chow T."/>
            <person name="Chen H."/>
            <person name="Chung M."/>
            <person name="Chen C."/>
            <person name="Shaw J."/>
            <person name="Wu H."/>
            <person name="Hsiao K."/>
            <person name="Chao Y."/>
            <person name="Chu M."/>
            <person name="Cheng C."/>
            <person name="Hour A."/>
            <person name="Lee P."/>
            <person name="Lin S."/>
            <person name="Lin Y."/>
            <person name="Liou J."/>
            <person name="Liu S."/>
            <person name="Hsing Y."/>
            <person name="Raghuvanshi S."/>
            <person name="Mohanty A."/>
            <person name="Bharti A.K."/>
            <person name="Gaur A."/>
            <person name="Gupta V."/>
            <person name="Kumar D."/>
            <person name="Ravi V."/>
            <person name="Vij S."/>
            <person name="Kapur A."/>
            <person name="Khurana P."/>
            <person name="Khurana P."/>
            <person name="Khurana J.P."/>
            <person name="Tyagi A.K."/>
            <person name="Gaikwad K."/>
            <person name="Singh A."/>
            <person name="Dalal V."/>
            <person name="Srivastava S."/>
            <person name="Dixit A."/>
            <person name="Pal A.K."/>
            <person name="Ghazi I.A."/>
            <person name="Yadav M."/>
            <person name="Pandit A."/>
            <person name="Bhargava A."/>
            <person name="Sureshbabu K."/>
            <person name="Batra K."/>
            <person name="Sharma T.R."/>
            <person name="Mohapatra T."/>
            <person name="Singh N.K."/>
            <person name="Messing J."/>
            <person name="Nelson A.B."/>
            <person name="Fuks G."/>
            <person name="Kavchok S."/>
            <person name="Keizer G."/>
            <person name="Linton E."/>
            <person name="Llaca V."/>
            <person name="Song R."/>
            <person name="Tanyolac B."/>
            <person name="Young S."/>
            <person name="Ho-Il K."/>
            <person name="Hahn J.H."/>
            <person name="Sangsakoo G."/>
            <person name="Vanavichit A."/>
            <person name="de Mattos Luiz.A.T."/>
            <person name="Zimmer P.D."/>
            <person name="Malone G."/>
            <person name="Dellagostin O."/>
            <person name="de Oliveira A.C."/>
            <person name="Bevan M."/>
            <person name="Bancroft I."/>
            <person name="Minx P."/>
            <person name="Cordum H."/>
            <person name="Wilson R."/>
            <person name="Cheng Z."/>
            <person name="Jin W."/>
            <person name="Jiang J."/>
            <person name="Leong S.A."/>
            <person name="Iwama H."/>
            <person name="Gojobori T."/>
            <person name="Itoh T."/>
            <person name="Niimura Y."/>
            <person name="Fujii Y."/>
            <person name="Habara T."/>
            <person name="Sakai H."/>
            <person name="Sato Y."/>
            <person name="Wilson G."/>
            <person name="Kumar K."/>
            <person name="McCouch S."/>
            <person name="Juretic N."/>
            <person name="Hoen D."/>
            <person name="Wright S."/>
            <person name="Bruskiewich R."/>
            <person name="Bureau T."/>
            <person name="Miyao A."/>
            <person name="Hirochika H."/>
            <person name="Nishikawa T."/>
            <person name="Kadowaki K."/>
            <person name="Sugiura M."/>
            <person name="Burr B."/>
            <person name="Sasaki T."/>
        </authorList>
    </citation>
    <scope>NUCLEOTIDE SEQUENCE [LARGE SCALE GENOMIC DNA]</scope>
    <source>
        <strain evidence="3">cv. Nipponbare</strain>
    </source>
</reference>
<sequence length="90" mass="10468">MPTVFPSSHMTRENSIMNSACSHVRSTTKPYTVMPARLFSRYRLPSACLCWKQWLFWKGMYLDLGWPESSSSLEEEEEEESDEDSPEAIQ</sequence>
<dbReference type="InParanoid" id="A0A0P0VKL5"/>
<dbReference type="Gramene" id="Os02t0566450-00">
    <property type="protein sequence ID" value="Os02t0566450-00"/>
    <property type="gene ID" value="Os02g0566450"/>
</dbReference>
<dbReference type="AlphaFoldDB" id="A0A0P0VKL5"/>
<dbReference type="PaxDb" id="39947-A0A0P0VKL5"/>
<evidence type="ECO:0000313" key="3">
    <source>
        <dbReference type="Proteomes" id="UP000059680"/>
    </source>
</evidence>
<proteinExistence type="predicted"/>
<organism evidence="2 3">
    <name type="scientific">Oryza sativa subsp. japonica</name>
    <name type="common">Rice</name>
    <dbReference type="NCBI Taxonomy" id="39947"/>
    <lineage>
        <taxon>Eukaryota</taxon>
        <taxon>Viridiplantae</taxon>
        <taxon>Streptophyta</taxon>
        <taxon>Embryophyta</taxon>
        <taxon>Tracheophyta</taxon>
        <taxon>Spermatophyta</taxon>
        <taxon>Magnoliopsida</taxon>
        <taxon>Liliopsida</taxon>
        <taxon>Poales</taxon>
        <taxon>Poaceae</taxon>
        <taxon>BOP clade</taxon>
        <taxon>Oryzoideae</taxon>
        <taxon>Oryzeae</taxon>
        <taxon>Oryzinae</taxon>
        <taxon>Oryza</taxon>
        <taxon>Oryza sativa</taxon>
    </lineage>
</organism>
<evidence type="ECO:0000313" key="2">
    <source>
        <dbReference type="EMBL" id="BAS79310.1"/>
    </source>
</evidence>
<dbReference type="Proteomes" id="UP000059680">
    <property type="component" value="Chromosome 2"/>
</dbReference>
<name>A0A0P0VKL5_ORYSJ</name>
<evidence type="ECO:0000256" key="1">
    <source>
        <dbReference type="SAM" id="MobiDB-lite"/>
    </source>
</evidence>
<gene>
    <name evidence="2" type="ordered locus">Os02g0566450</name>
    <name evidence="2" type="ORF">OSNPB_020566450</name>
</gene>
<feature type="compositionally biased region" description="Acidic residues" evidence="1">
    <location>
        <begin position="73"/>
        <end position="90"/>
    </location>
</feature>
<feature type="region of interest" description="Disordered" evidence="1">
    <location>
        <begin position="69"/>
        <end position="90"/>
    </location>
</feature>
<protein>
    <submittedName>
        <fullName evidence="2">Os02g0566450 protein</fullName>
    </submittedName>
</protein>
<reference evidence="2 3" key="3">
    <citation type="journal article" date="2013" name="Rice">
        <title>Improvement of the Oryza sativa Nipponbare reference genome using next generation sequence and optical map data.</title>
        <authorList>
            <person name="Kawahara Y."/>
            <person name="de la Bastide M."/>
            <person name="Hamilton J.P."/>
            <person name="Kanamori H."/>
            <person name="McCombie W.R."/>
            <person name="Ouyang S."/>
            <person name="Schwartz D.C."/>
            <person name="Tanaka T."/>
            <person name="Wu J."/>
            <person name="Zhou S."/>
            <person name="Childs K.L."/>
            <person name="Davidson R.M."/>
            <person name="Lin H."/>
            <person name="Quesada-Ocampo L."/>
            <person name="Vaillancourt B."/>
            <person name="Sakai H."/>
            <person name="Lee S.S."/>
            <person name="Kim J."/>
            <person name="Numa H."/>
            <person name="Itoh T."/>
            <person name="Buell C.R."/>
            <person name="Matsumoto T."/>
        </authorList>
    </citation>
    <scope>NUCLEOTIDE SEQUENCE [LARGE SCALE GENOMIC DNA]</scope>
    <source>
        <strain evidence="3">cv. Nipponbare</strain>
    </source>
</reference>
<dbReference type="EMBL" id="AP014958">
    <property type="protein sequence ID" value="BAS79310.1"/>
    <property type="molecule type" value="Genomic_DNA"/>
</dbReference>
<keyword evidence="3" id="KW-1185">Reference proteome</keyword>
<reference evidence="2 3" key="2">
    <citation type="journal article" date="2013" name="Plant Cell Physiol.">
        <title>Rice Annotation Project Database (RAP-DB): an integrative and interactive database for rice genomics.</title>
        <authorList>
            <person name="Sakai H."/>
            <person name="Lee S.S."/>
            <person name="Tanaka T."/>
            <person name="Numa H."/>
            <person name="Kim J."/>
            <person name="Kawahara Y."/>
            <person name="Wakimoto H."/>
            <person name="Yang C.C."/>
            <person name="Iwamoto M."/>
            <person name="Abe T."/>
            <person name="Yamada Y."/>
            <person name="Muto A."/>
            <person name="Inokuchi H."/>
            <person name="Ikemura T."/>
            <person name="Matsumoto T."/>
            <person name="Sasaki T."/>
            <person name="Itoh T."/>
        </authorList>
    </citation>
    <scope>NUCLEOTIDE SEQUENCE [LARGE SCALE GENOMIC DNA]</scope>
    <source>
        <strain evidence="3">cv. Nipponbare</strain>
    </source>
</reference>
<accession>A0A0P0VKL5</accession>